<accession>A0AAD9L3E1</accession>
<proteinExistence type="predicted"/>
<name>A0AAD9L3E1_RIDPI</name>
<dbReference type="AlphaFoldDB" id="A0AAD9L3E1"/>
<evidence type="ECO:0000313" key="2">
    <source>
        <dbReference type="Proteomes" id="UP001209878"/>
    </source>
</evidence>
<gene>
    <name evidence="1" type="ORF">NP493_368g01018</name>
</gene>
<dbReference type="Proteomes" id="UP001209878">
    <property type="component" value="Unassembled WGS sequence"/>
</dbReference>
<protein>
    <submittedName>
        <fullName evidence="1">Uncharacterized protein</fullName>
    </submittedName>
</protein>
<evidence type="ECO:0000313" key="1">
    <source>
        <dbReference type="EMBL" id="KAK2182072.1"/>
    </source>
</evidence>
<keyword evidence="2" id="KW-1185">Reference proteome</keyword>
<comment type="caution">
    <text evidence="1">The sequence shown here is derived from an EMBL/GenBank/DDBJ whole genome shotgun (WGS) entry which is preliminary data.</text>
</comment>
<dbReference type="EMBL" id="JAODUO010000368">
    <property type="protein sequence ID" value="KAK2182072.1"/>
    <property type="molecule type" value="Genomic_DNA"/>
</dbReference>
<sequence length="103" mass="11135">MASTMAAWISFSVGASLLPRQRLVLDGSPRGTRGIMRGWPFLSRGGFWGVLTQSVRAWPPHGGSDLCCRAMLMTRSSRLFDNEDEAKAAAMLTESAGVSTRTS</sequence>
<organism evidence="1 2">
    <name type="scientific">Ridgeia piscesae</name>
    <name type="common">Tubeworm</name>
    <dbReference type="NCBI Taxonomy" id="27915"/>
    <lineage>
        <taxon>Eukaryota</taxon>
        <taxon>Metazoa</taxon>
        <taxon>Spiralia</taxon>
        <taxon>Lophotrochozoa</taxon>
        <taxon>Annelida</taxon>
        <taxon>Polychaeta</taxon>
        <taxon>Sedentaria</taxon>
        <taxon>Canalipalpata</taxon>
        <taxon>Sabellida</taxon>
        <taxon>Siboglinidae</taxon>
        <taxon>Ridgeia</taxon>
    </lineage>
</organism>
<reference evidence="1" key="1">
    <citation type="journal article" date="2023" name="Mol. Biol. Evol.">
        <title>Third-Generation Sequencing Reveals the Adaptive Role of the Epigenome in Three Deep-Sea Polychaetes.</title>
        <authorList>
            <person name="Perez M."/>
            <person name="Aroh O."/>
            <person name="Sun Y."/>
            <person name="Lan Y."/>
            <person name="Juniper S.K."/>
            <person name="Young C.R."/>
            <person name="Angers B."/>
            <person name="Qian P.Y."/>
        </authorList>
    </citation>
    <scope>NUCLEOTIDE SEQUENCE</scope>
    <source>
        <strain evidence="1">R07B-5</strain>
    </source>
</reference>